<sequence>MAGAVVRSLGCALLAASPARGLLLGGRGHDAASETASAESGLDLDDLLQIAPPSPPDRPVLVPPADQRGGLRHGRSPRPAASSLLESRTVVERGAGAGTGAGAGSG</sequence>
<evidence type="ECO:0000313" key="3">
    <source>
        <dbReference type="Proteomes" id="UP001189429"/>
    </source>
</evidence>
<evidence type="ECO:0000313" key="2">
    <source>
        <dbReference type="EMBL" id="CAK0844728.1"/>
    </source>
</evidence>
<reference evidence="2" key="1">
    <citation type="submission" date="2023-10" db="EMBL/GenBank/DDBJ databases">
        <authorList>
            <person name="Chen Y."/>
            <person name="Shah S."/>
            <person name="Dougan E. K."/>
            <person name="Thang M."/>
            <person name="Chan C."/>
        </authorList>
    </citation>
    <scope>NUCLEOTIDE SEQUENCE [LARGE SCALE GENOMIC DNA]</scope>
</reference>
<comment type="caution">
    <text evidence="2">The sequence shown here is derived from an EMBL/GenBank/DDBJ whole genome shotgun (WGS) entry which is preliminary data.</text>
</comment>
<evidence type="ECO:0000256" key="1">
    <source>
        <dbReference type="SAM" id="MobiDB-lite"/>
    </source>
</evidence>
<protein>
    <submittedName>
        <fullName evidence="2">Uncharacterized protein</fullName>
    </submittedName>
</protein>
<dbReference type="EMBL" id="CAUYUJ010014688">
    <property type="protein sequence ID" value="CAK0844728.1"/>
    <property type="molecule type" value="Genomic_DNA"/>
</dbReference>
<proteinExistence type="predicted"/>
<keyword evidence="3" id="KW-1185">Reference proteome</keyword>
<accession>A0ABN9TG43</accession>
<name>A0ABN9TG43_9DINO</name>
<feature type="region of interest" description="Disordered" evidence="1">
    <location>
        <begin position="24"/>
        <end position="106"/>
    </location>
</feature>
<organism evidence="2 3">
    <name type="scientific">Prorocentrum cordatum</name>
    <dbReference type="NCBI Taxonomy" id="2364126"/>
    <lineage>
        <taxon>Eukaryota</taxon>
        <taxon>Sar</taxon>
        <taxon>Alveolata</taxon>
        <taxon>Dinophyceae</taxon>
        <taxon>Prorocentrales</taxon>
        <taxon>Prorocentraceae</taxon>
        <taxon>Prorocentrum</taxon>
    </lineage>
</organism>
<feature type="compositionally biased region" description="Gly residues" evidence="1">
    <location>
        <begin position="95"/>
        <end position="106"/>
    </location>
</feature>
<feature type="compositionally biased region" description="Pro residues" evidence="1">
    <location>
        <begin position="52"/>
        <end position="62"/>
    </location>
</feature>
<dbReference type="Proteomes" id="UP001189429">
    <property type="component" value="Unassembled WGS sequence"/>
</dbReference>
<gene>
    <name evidence="2" type="ORF">PCOR1329_LOCUS38756</name>
</gene>